<organism evidence="2 3">
    <name type="scientific">Luteibacter yeojuensis</name>
    <dbReference type="NCBI Taxonomy" id="345309"/>
    <lineage>
        <taxon>Bacteria</taxon>
        <taxon>Pseudomonadati</taxon>
        <taxon>Pseudomonadota</taxon>
        <taxon>Gammaproteobacteria</taxon>
        <taxon>Lysobacterales</taxon>
        <taxon>Rhodanobacteraceae</taxon>
        <taxon>Luteibacter</taxon>
    </lineage>
</organism>
<comment type="caution">
    <text evidence="2">The sequence shown here is derived from an EMBL/GenBank/DDBJ whole genome shotgun (WGS) entry which is preliminary data.</text>
</comment>
<dbReference type="PANTHER" id="PTHR34219:SF3">
    <property type="entry name" value="BLL7967 PROTEIN"/>
    <property type="match status" value="1"/>
</dbReference>
<dbReference type="AlphaFoldDB" id="A0A0F3KU59"/>
<dbReference type="OrthoDB" id="5294804at2"/>
<evidence type="ECO:0000256" key="1">
    <source>
        <dbReference type="SAM" id="Phobius"/>
    </source>
</evidence>
<dbReference type="EMBL" id="JZRB01000018">
    <property type="protein sequence ID" value="KJV34753.1"/>
    <property type="molecule type" value="Genomic_DNA"/>
</dbReference>
<feature type="transmembrane region" description="Helical" evidence="1">
    <location>
        <begin position="12"/>
        <end position="36"/>
    </location>
</feature>
<evidence type="ECO:0008006" key="4">
    <source>
        <dbReference type="Google" id="ProtNLM"/>
    </source>
</evidence>
<accession>A0A0F3KU59</accession>
<reference evidence="2 3" key="1">
    <citation type="submission" date="2015-03" db="EMBL/GenBank/DDBJ databases">
        <title>Draft genome sequence of Luteibacter yeojuensis strain SU11.</title>
        <authorList>
            <person name="Sulaiman J."/>
            <person name="Priya K."/>
            <person name="Chan K.-G."/>
        </authorList>
    </citation>
    <scope>NUCLEOTIDE SEQUENCE [LARGE SCALE GENOMIC DNA]</scope>
    <source>
        <strain evidence="2 3">SU11</strain>
    </source>
</reference>
<dbReference type="RefSeq" id="WP_045829278.1">
    <property type="nucleotide sequence ID" value="NZ_JZRB01000018.1"/>
</dbReference>
<keyword evidence="1" id="KW-0812">Transmembrane</keyword>
<feature type="transmembrane region" description="Helical" evidence="1">
    <location>
        <begin position="151"/>
        <end position="174"/>
    </location>
</feature>
<evidence type="ECO:0000313" key="2">
    <source>
        <dbReference type="EMBL" id="KJV34753.1"/>
    </source>
</evidence>
<protein>
    <recommendedName>
        <fullName evidence="4">Iron-regulated membrane protein</fullName>
    </recommendedName>
</protein>
<dbReference type="Pfam" id="PF03929">
    <property type="entry name" value="PepSY_TM"/>
    <property type="match status" value="1"/>
</dbReference>
<gene>
    <name evidence="2" type="ORF">VI08_09170</name>
</gene>
<evidence type="ECO:0000313" key="3">
    <source>
        <dbReference type="Proteomes" id="UP000033651"/>
    </source>
</evidence>
<dbReference type="PATRIC" id="fig|345309.4.peg.1056"/>
<proteinExistence type="predicted"/>
<sequence>MKRRALRAWDRVHTWSSLVVTVFLFVAGLTGLPLLFSDEISDAFDPSLPGLSGQAGRAPVDAMVRDVERAHPGHVVVATFLDPRHARVTVTSASSWAAFRDDADSAVSTVFDVATGKVVLAGRADNGPGDAFIQVVHDIHESLFLGPPGTWVMLLVALCFLASLASGIVLYAPFNRGVGFANVRRQRTRTAWLDRHNFHGIVLAAWACVVAATGMLNALERPLFDRWQAHEVTPRIAATDVGAPPVGPARRVSLDRAIAAARRATPGMRLTGIVFPGSPYGTPVHFVAWSQGASTLTAELYQPVLVDARTATVTAVLPMPWYLRSIELSRPLHFGNVGGLAMKIAWAAADALLMGLLGSGIYLWLTRRRRPG</sequence>
<keyword evidence="1" id="KW-1133">Transmembrane helix</keyword>
<feature type="transmembrane region" description="Helical" evidence="1">
    <location>
        <begin position="195"/>
        <end position="216"/>
    </location>
</feature>
<keyword evidence="1" id="KW-0472">Membrane</keyword>
<name>A0A0F3KU59_9GAMM</name>
<dbReference type="PANTHER" id="PTHR34219">
    <property type="entry name" value="IRON-REGULATED INNER MEMBRANE PROTEIN-RELATED"/>
    <property type="match status" value="1"/>
</dbReference>
<dbReference type="InterPro" id="IPR005625">
    <property type="entry name" value="PepSY-ass_TM"/>
</dbReference>
<dbReference type="Proteomes" id="UP000033651">
    <property type="component" value="Unassembled WGS sequence"/>
</dbReference>
<feature type="transmembrane region" description="Helical" evidence="1">
    <location>
        <begin position="344"/>
        <end position="365"/>
    </location>
</feature>
<keyword evidence="3" id="KW-1185">Reference proteome</keyword>